<dbReference type="InterPro" id="IPR012382">
    <property type="entry name" value="CobI/CbiL"/>
</dbReference>
<dbReference type="InterPro" id="IPR035996">
    <property type="entry name" value="4pyrrol_Methylase_sf"/>
</dbReference>
<dbReference type="PANTHER" id="PTHR43467">
    <property type="entry name" value="COBALT-PRECORRIN-2 C(20)-METHYLTRANSFERASE"/>
    <property type="match status" value="1"/>
</dbReference>
<dbReference type="RefSeq" id="WP_281095597.1">
    <property type="nucleotide sequence ID" value="NZ_JARYZI010000015.1"/>
</dbReference>
<evidence type="ECO:0000256" key="6">
    <source>
        <dbReference type="ARBA" id="ARBA00022691"/>
    </source>
</evidence>
<accession>A0ABT6NGY9</accession>
<gene>
    <name evidence="9" type="primary">cobI</name>
    <name evidence="9" type="ORF">QE109_16205</name>
</gene>
<keyword evidence="6" id="KW-0949">S-adenosyl-L-methionine</keyword>
<dbReference type="GO" id="GO:0030788">
    <property type="term" value="F:precorrin-2 C20-methyltransferase activity"/>
    <property type="evidence" value="ECO:0007669"/>
    <property type="project" value="UniProtKB-EC"/>
</dbReference>
<dbReference type="EC" id="2.1.1.130" evidence="9"/>
<evidence type="ECO:0000259" key="8">
    <source>
        <dbReference type="Pfam" id="PF00590"/>
    </source>
</evidence>
<evidence type="ECO:0000256" key="4">
    <source>
        <dbReference type="ARBA" id="ARBA00022603"/>
    </source>
</evidence>
<protein>
    <submittedName>
        <fullName evidence="9">Precorrin-2 C(20)-methyltransferase</fullName>
        <ecNumber evidence="9">2.1.1.130</ecNumber>
    </submittedName>
</protein>
<dbReference type="Gene3D" id="3.30.950.10">
    <property type="entry name" value="Methyltransferase, Cobalt-precorrin-4 Transmethylase, Domain 2"/>
    <property type="match status" value="1"/>
</dbReference>
<dbReference type="PIRSF" id="PIRSF036427">
    <property type="entry name" value="Precrrn-2_mtase"/>
    <property type="match status" value="1"/>
</dbReference>
<dbReference type="PANTHER" id="PTHR43467:SF2">
    <property type="entry name" value="COBALT-PRECORRIN-2 C(20)-METHYLTRANSFERASE"/>
    <property type="match status" value="1"/>
</dbReference>
<dbReference type="Gene3D" id="3.40.1010.10">
    <property type="entry name" value="Cobalt-precorrin-4 Transmethylase, Domain 1"/>
    <property type="match status" value="1"/>
</dbReference>
<comment type="pathway">
    <text evidence="1">Cofactor biosynthesis; adenosylcobalamin biosynthesis.</text>
</comment>
<evidence type="ECO:0000256" key="7">
    <source>
        <dbReference type="PIRNR" id="PIRNR036427"/>
    </source>
</evidence>
<dbReference type="NCBIfam" id="TIGR01467">
    <property type="entry name" value="cobI_cbiL"/>
    <property type="match status" value="1"/>
</dbReference>
<evidence type="ECO:0000256" key="1">
    <source>
        <dbReference type="ARBA" id="ARBA00004953"/>
    </source>
</evidence>
<evidence type="ECO:0000256" key="5">
    <source>
        <dbReference type="ARBA" id="ARBA00022679"/>
    </source>
</evidence>
<organism evidence="9 10">
    <name type="scientific">Fusibacter bizertensis</name>
    <dbReference type="NCBI Taxonomy" id="1488331"/>
    <lineage>
        <taxon>Bacteria</taxon>
        <taxon>Bacillati</taxon>
        <taxon>Bacillota</taxon>
        <taxon>Clostridia</taxon>
        <taxon>Eubacteriales</taxon>
        <taxon>Eubacteriales Family XII. Incertae Sedis</taxon>
        <taxon>Fusibacter</taxon>
    </lineage>
</organism>
<evidence type="ECO:0000256" key="2">
    <source>
        <dbReference type="ARBA" id="ARBA00005879"/>
    </source>
</evidence>
<evidence type="ECO:0000256" key="3">
    <source>
        <dbReference type="ARBA" id="ARBA00022573"/>
    </source>
</evidence>
<comment type="similarity">
    <text evidence="2 7">Belongs to the precorrin methyltransferase family.</text>
</comment>
<proteinExistence type="inferred from homology"/>
<dbReference type="Pfam" id="PF00590">
    <property type="entry name" value="TP_methylase"/>
    <property type="match status" value="1"/>
</dbReference>
<name>A0ABT6NGY9_9FIRM</name>
<keyword evidence="5 9" id="KW-0808">Transferase</keyword>
<dbReference type="SUPFAM" id="SSF53790">
    <property type="entry name" value="Tetrapyrrole methylase"/>
    <property type="match status" value="1"/>
</dbReference>
<dbReference type="CDD" id="cd11645">
    <property type="entry name" value="Precorrin_2_C20_MT"/>
    <property type="match status" value="1"/>
</dbReference>
<dbReference type="InterPro" id="IPR014776">
    <property type="entry name" value="4pyrrole_Mease_sub2"/>
</dbReference>
<evidence type="ECO:0000313" key="9">
    <source>
        <dbReference type="EMBL" id="MDH8679702.1"/>
    </source>
</evidence>
<reference evidence="9 10" key="1">
    <citation type="submission" date="2023-04" db="EMBL/GenBank/DDBJ databases">
        <title>Fusibacter bizertensis strain WBS, isolated from littoral bottom sediments of the Arctic seas - biochemical and genomic analysis.</title>
        <authorList>
            <person name="Brioukhanov A.L."/>
        </authorList>
    </citation>
    <scope>NUCLEOTIDE SEQUENCE [LARGE SCALE GENOMIC DNA]</scope>
    <source>
        <strain evidence="9 10">WBS</strain>
    </source>
</reference>
<dbReference type="GO" id="GO:0032259">
    <property type="term" value="P:methylation"/>
    <property type="evidence" value="ECO:0007669"/>
    <property type="project" value="UniProtKB-KW"/>
</dbReference>
<evidence type="ECO:0000313" key="10">
    <source>
        <dbReference type="Proteomes" id="UP001158045"/>
    </source>
</evidence>
<keyword evidence="3" id="KW-0169">Cobalamin biosynthesis</keyword>
<dbReference type="Proteomes" id="UP001158045">
    <property type="component" value="Unassembled WGS sequence"/>
</dbReference>
<keyword evidence="10" id="KW-1185">Reference proteome</keyword>
<dbReference type="InterPro" id="IPR014777">
    <property type="entry name" value="4pyrrole_Mease_sub1"/>
</dbReference>
<keyword evidence="4 9" id="KW-0489">Methyltransferase</keyword>
<dbReference type="InterPro" id="IPR000878">
    <property type="entry name" value="4pyrrol_Mease"/>
</dbReference>
<feature type="domain" description="Tetrapyrrole methylase" evidence="8">
    <location>
        <begin position="3"/>
        <end position="210"/>
    </location>
</feature>
<sequence>MSKLIGIGVGPGDPELLTLKAIRVLEKLDILLLPTGRSGGESEAYHICKEYIPELVSLEKRYFPMTNDKDMMMAAIAEIAGEVKSWTLSGKTVGFVTLGDPMLYSTYGYLLKLLRDEIEVETIPGITSFGAIASGFNKQLCEGDTPLVIYPCVDDLKELDELLSTQKSMVLMKVYKSFERVKALIVAHHLEDDCLIVSNFGKASQKVYYGLEEVNIEELSYFTTILINKEV</sequence>
<dbReference type="InterPro" id="IPR006364">
    <property type="entry name" value="CobI/CbiL/CobIJ_dom"/>
</dbReference>
<comment type="caution">
    <text evidence="9">The sequence shown here is derived from an EMBL/GenBank/DDBJ whole genome shotgun (WGS) entry which is preliminary data.</text>
</comment>
<dbReference type="EMBL" id="JARYZI010000015">
    <property type="protein sequence ID" value="MDH8679702.1"/>
    <property type="molecule type" value="Genomic_DNA"/>
</dbReference>